<reference evidence="3" key="1">
    <citation type="submission" date="2021-06" db="EMBL/GenBank/DDBJ databases">
        <title>Elioraea tepida, sp. nov., a moderately thermophilic aerobic anoxygenic phototrophic bacterium isolated from an alkaline siliceous hot spring mat community in Yellowstone National Park, WY, USA.</title>
        <authorList>
            <person name="Saini M.K."/>
            <person name="Yoshida S."/>
            <person name="Sebastian A."/>
            <person name="Hirose S."/>
            <person name="Hara E."/>
            <person name="Tamaki H."/>
            <person name="Soulier N.T."/>
            <person name="Albert I."/>
            <person name="Hanada S."/>
            <person name="Bryant D.A."/>
            <person name="Tank M."/>
        </authorList>
    </citation>
    <scope>NUCLEOTIDE SEQUENCE</scope>
    <source>
        <strain evidence="3">MS-P2</strain>
    </source>
</reference>
<organism evidence="3 4">
    <name type="scientific">Elioraea tepida</name>
    <dbReference type="NCBI Taxonomy" id="2843330"/>
    <lineage>
        <taxon>Bacteria</taxon>
        <taxon>Pseudomonadati</taxon>
        <taxon>Pseudomonadota</taxon>
        <taxon>Alphaproteobacteria</taxon>
        <taxon>Acetobacterales</taxon>
        <taxon>Elioraeaceae</taxon>
        <taxon>Elioraea</taxon>
    </lineage>
</organism>
<sequence>MMVAISQATAAPPTLPDAARAGEGGESFSSLLAGLLGDAAPEPPPDPAGEAATEQAPEARLAEEPGEAIGRPGPAEPDALAVPSALLPLAMVFAGPVDGQAAGTTELGPAKEAEAEENQAQPLRLDPVSDPALLVAPPATAAPAASQQAKAAEAISGRAGVTPEARPSDALANDPAGAPPASLEPDADADRAPETAGDFQPERLAAPTRVRDLGESPPKEQPIPETARGQARGAVEPSPQLTNRTAAPTANAPAGAAPAAASGAEATPSPIASGEAAARSAERPVAPPPPPLVQIAVHRAAEPRPLRAAAPALSPLVAAASVETLNAAQPPAEPAPLTAQALEAPGAGPPGSTDALTDDAPVAEGGAALLRSSTPSPSSPRPEVNAAPVRRPSEANTTPPGSATATSTGQPLAQPALGLAGLPITSPPAPQAQTVQWAPRAAPAQQIMPVVVTLAAGSSASPGSVTVTLEPVELGRVEISVRSENEQQARIHIVAERPETLLLLVRDQAALDRALAQAGVGAEGRAFSFDLAARDGRGGGEAPAREGGDGRGSAPANARADAERARSETVQRRAAPGGLDIAV</sequence>
<dbReference type="InterPro" id="IPR021136">
    <property type="entry name" value="Flagellar_hook_control-like_C"/>
</dbReference>
<keyword evidence="3" id="KW-0966">Cell projection</keyword>
<feature type="compositionally biased region" description="Basic and acidic residues" evidence="1">
    <location>
        <begin position="209"/>
        <end position="218"/>
    </location>
</feature>
<dbReference type="RefSeq" id="WP_218285354.1">
    <property type="nucleotide sequence ID" value="NZ_CP076448.1"/>
</dbReference>
<evidence type="ECO:0000259" key="2">
    <source>
        <dbReference type="Pfam" id="PF02120"/>
    </source>
</evidence>
<keyword evidence="3" id="KW-0969">Cilium</keyword>
<proteinExistence type="predicted"/>
<feature type="compositionally biased region" description="Low complexity" evidence="1">
    <location>
        <begin position="246"/>
        <end position="279"/>
    </location>
</feature>
<dbReference type="Proteomes" id="UP000694001">
    <property type="component" value="Chromosome"/>
</dbReference>
<keyword evidence="4" id="KW-1185">Reference proteome</keyword>
<feature type="region of interest" description="Disordered" evidence="1">
    <location>
        <begin position="1"/>
        <end position="80"/>
    </location>
</feature>
<evidence type="ECO:0000256" key="1">
    <source>
        <dbReference type="SAM" id="MobiDB-lite"/>
    </source>
</evidence>
<name>A0A975U1Q0_9PROT</name>
<gene>
    <name evidence="3" type="ORF">KO353_13750</name>
</gene>
<feature type="compositionally biased region" description="Basic and acidic residues" evidence="1">
    <location>
        <begin position="533"/>
        <end position="549"/>
    </location>
</feature>
<feature type="domain" description="Flagellar hook-length control protein-like C-terminal" evidence="2">
    <location>
        <begin position="459"/>
        <end position="524"/>
    </location>
</feature>
<evidence type="ECO:0000313" key="4">
    <source>
        <dbReference type="Proteomes" id="UP000694001"/>
    </source>
</evidence>
<dbReference type="CDD" id="cd17470">
    <property type="entry name" value="T3SS_Flik_C"/>
    <property type="match status" value="1"/>
</dbReference>
<keyword evidence="3" id="KW-0282">Flagellum</keyword>
<protein>
    <submittedName>
        <fullName evidence="3">Flagellar hook-length control protein FliK</fullName>
    </submittedName>
</protein>
<feature type="compositionally biased region" description="Low complexity" evidence="1">
    <location>
        <begin position="397"/>
        <end position="423"/>
    </location>
</feature>
<feature type="compositionally biased region" description="Low complexity" evidence="1">
    <location>
        <begin position="131"/>
        <end position="154"/>
    </location>
</feature>
<accession>A0A975U1Q0</accession>
<dbReference type="Pfam" id="PF02120">
    <property type="entry name" value="Flg_hook"/>
    <property type="match status" value="1"/>
</dbReference>
<feature type="compositionally biased region" description="Low complexity" evidence="1">
    <location>
        <begin position="8"/>
        <end position="40"/>
    </location>
</feature>
<feature type="region of interest" description="Disordered" evidence="1">
    <location>
        <begin position="99"/>
        <end position="298"/>
    </location>
</feature>
<evidence type="ECO:0000313" key="3">
    <source>
        <dbReference type="EMBL" id="QXM24297.1"/>
    </source>
</evidence>
<feature type="region of interest" description="Disordered" evidence="1">
    <location>
        <begin position="533"/>
        <end position="583"/>
    </location>
</feature>
<dbReference type="KEGG" id="elio:KO353_13750"/>
<feature type="compositionally biased region" description="Basic and acidic residues" evidence="1">
    <location>
        <begin position="560"/>
        <end position="571"/>
    </location>
</feature>
<dbReference type="EMBL" id="CP076448">
    <property type="protein sequence ID" value="QXM24297.1"/>
    <property type="molecule type" value="Genomic_DNA"/>
</dbReference>
<dbReference type="AlphaFoldDB" id="A0A975U1Q0"/>
<feature type="region of interest" description="Disordered" evidence="1">
    <location>
        <begin position="327"/>
        <end position="433"/>
    </location>
</feature>